<dbReference type="GO" id="GO:0005615">
    <property type="term" value="C:extracellular space"/>
    <property type="evidence" value="ECO:0007669"/>
    <property type="project" value="TreeGrafter"/>
</dbReference>
<feature type="chain" id="PRO_5012342673" evidence="1">
    <location>
        <begin position="26"/>
        <end position="329"/>
    </location>
</feature>
<dbReference type="PROSITE" id="PS50213">
    <property type="entry name" value="FAS1"/>
    <property type="match status" value="2"/>
</dbReference>
<feature type="signal peptide" evidence="1">
    <location>
        <begin position="1"/>
        <end position="25"/>
    </location>
</feature>
<dbReference type="OrthoDB" id="1119934at2"/>
<dbReference type="RefSeq" id="WP_076499373.1">
    <property type="nucleotide sequence ID" value="NZ_FTOP01000003.1"/>
</dbReference>
<dbReference type="SMART" id="SM00554">
    <property type="entry name" value="FAS1"/>
    <property type="match status" value="2"/>
</dbReference>
<evidence type="ECO:0000313" key="4">
    <source>
        <dbReference type="Proteomes" id="UP000186026"/>
    </source>
</evidence>
<name>A0A1N7LIZ7_9BACT</name>
<organism evidence="3 4">
    <name type="scientific">Belliella pelovolcani</name>
    <dbReference type="NCBI Taxonomy" id="529505"/>
    <lineage>
        <taxon>Bacteria</taxon>
        <taxon>Pseudomonadati</taxon>
        <taxon>Bacteroidota</taxon>
        <taxon>Cytophagia</taxon>
        <taxon>Cytophagales</taxon>
        <taxon>Cyclobacteriaceae</taxon>
        <taxon>Belliella</taxon>
    </lineage>
</organism>
<dbReference type="Pfam" id="PF02469">
    <property type="entry name" value="Fasciclin"/>
    <property type="match status" value="2"/>
</dbReference>
<keyword evidence="1" id="KW-0732">Signal</keyword>
<dbReference type="PANTHER" id="PTHR10900">
    <property type="entry name" value="PERIOSTIN-RELATED"/>
    <property type="match status" value="1"/>
</dbReference>
<evidence type="ECO:0000259" key="2">
    <source>
        <dbReference type="PROSITE" id="PS50213"/>
    </source>
</evidence>
<dbReference type="InterPro" id="IPR036378">
    <property type="entry name" value="FAS1_dom_sf"/>
</dbReference>
<evidence type="ECO:0000256" key="1">
    <source>
        <dbReference type="SAM" id="SignalP"/>
    </source>
</evidence>
<dbReference type="AlphaFoldDB" id="A0A1N7LIZ7"/>
<feature type="domain" description="FAS1" evidence="2">
    <location>
        <begin position="186"/>
        <end position="327"/>
    </location>
</feature>
<accession>A0A1N7LIZ7</accession>
<sequence>MKLKTNQLIWSAVLTIFALGFTACSDLEEVSPTLDAEVALYDIPTTIDRMQNGIPSNVGAANERRNPGPTFSTFNAALGSTGLASVFSRNDLTAFAPTDAAFAELGLNPGNVRNQPGLREILLYHVVAGTVLSTDLTNTFVQTVNGQFIEISADNGTINGAEIVAADIRARNGVIHAIDAVLLPPSQNIVEVALGNENFSILVEAVVAAGFVELLATTNDLTVFAPTNDAFVDLLGELGFGSLEELIDEEDGIGLAGLQGVLAYHVFAGRVFSTDLSNGTITMFSGDEVTVDVSGPSLIDQNDRTSGIVATDIQATNGVIHVIDKVILP</sequence>
<dbReference type="Proteomes" id="UP000186026">
    <property type="component" value="Unassembled WGS sequence"/>
</dbReference>
<dbReference type="InterPro" id="IPR000782">
    <property type="entry name" value="FAS1_domain"/>
</dbReference>
<dbReference type="SUPFAM" id="SSF82153">
    <property type="entry name" value="FAS1 domain"/>
    <property type="match status" value="2"/>
</dbReference>
<reference evidence="4" key="1">
    <citation type="submission" date="2017-01" db="EMBL/GenBank/DDBJ databases">
        <authorList>
            <person name="Varghese N."/>
            <person name="Submissions S."/>
        </authorList>
    </citation>
    <scope>NUCLEOTIDE SEQUENCE [LARGE SCALE GENOMIC DNA]</scope>
    <source>
        <strain evidence="4">DSM 46698</strain>
    </source>
</reference>
<dbReference type="EMBL" id="FTOP01000003">
    <property type="protein sequence ID" value="SIS73777.1"/>
    <property type="molecule type" value="Genomic_DNA"/>
</dbReference>
<protein>
    <submittedName>
        <fullName evidence="3">Transforming growth factor-beta-induced protein</fullName>
    </submittedName>
</protein>
<evidence type="ECO:0000313" key="3">
    <source>
        <dbReference type="EMBL" id="SIS73777.1"/>
    </source>
</evidence>
<dbReference type="InterPro" id="IPR050904">
    <property type="entry name" value="Adhesion/Biosynth-related"/>
</dbReference>
<dbReference type="Gene3D" id="2.30.180.10">
    <property type="entry name" value="FAS1 domain"/>
    <property type="match status" value="2"/>
</dbReference>
<dbReference type="PANTHER" id="PTHR10900:SF77">
    <property type="entry name" value="FI19380P1"/>
    <property type="match status" value="1"/>
</dbReference>
<feature type="domain" description="FAS1" evidence="2">
    <location>
        <begin position="58"/>
        <end position="182"/>
    </location>
</feature>
<dbReference type="FunFam" id="2.30.180.10:FF:000032">
    <property type="entry name" value="Fasciclin domain-containing protein, putative"/>
    <property type="match status" value="2"/>
</dbReference>
<dbReference type="PROSITE" id="PS51257">
    <property type="entry name" value="PROKAR_LIPOPROTEIN"/>
    <property type="match status" value="1"/>
</dbReference>
<proteinExistence type="predicted"/>
<keyword evidence="4" id="KW-1185">Reference proteome</keyword>
<gene>
    <name evidence="3" type="ORF">SAMN05421761_103372</name>
</gene>